<evidence type="ECO:0000313" key="1">
    <source>
        <dbReference type="EMBL" id="BAD49560.1"/>
    </source>
</evidence>
<dbReference type="AlphaFoldDB" id="Q64SH0"/>
<reference evidence="1 2" key="1">
    <citation type="journal article" date="2004" name="Proc. Natl. Acad. Sci. U.S.A.">
        <title>Genomic analysis of Bacteroides fragilis reveals extensive DNA inversions regulating cell surface adaptation.</title>
        <authorList>
            <person name="Kuwahara T."/>
            <person name="Yamashita A."/>
            <person name="Hirakawa H."/>
            <person name="Nakayama H."/>
            <person name="Toh H."/>
            <person name="Okada N."/>
            <person name="Kuhara S."/>
            <person name="Hattori M."/>
            <person name="Hayashi T."/>
            <person name="Ohnishi Y."/>
        </authorList>
    </citation>
    <scope>NUCLEOTIDE SEQUENCE [LARGE SCALE GENOMIC DNA]</scope>
    <source>
        <strain evidence="1 2">YCH46</strain>
    </source>
</reference>
<proteinExistence type="predicted"/>
<dbReference type="HOGENOM" id="CLU_107999_1_0_10"/>
<dbReference type="Proteomes" id="UP000002197">
    <property type="component" value="Chromosome"/>
</dbReference>
<dbReference type="GO" id="GO:0003676">
    <property type="term" value="F:nucleic acid binding"/>
    <property type="evidence" value="ECO:0007669"/>
    <property type="project" value="InterPro"/>
</dbReference>
<accession>Q64SH0</accession>
<dbReference type="PROSITE" id="PS00092">
    <property type="entry name" value="N6_MTASE"/>
    <property type="match status" value="1"/>
</dbReference>
<evidence type="ECO:0008006" key="3">
    <source>
        <dbReference type="Google" id="ProtNLM"/>
    </source>
</evidence>
<protein>
    <recommendedName>
        <fullName evidence="3">tRNA (Adenine-N(6)-)-methyltransferase</fullName>
    </recommendedName>
</protein>
<dbReference type="GO" id="GO:0008168">
    <property type="term" value="F:methyltransferase activity"/>
    <property type="evidence" value="ECO:0007669"/>
    <property type="project" value="InterPro"/>
</dbReference>
<dbReference type="KEGG" id="bfr:BF2810"/>
<evidence type="ECO:0000313" key="2">
    <source>
        <dbReference type="Proteomes" id="UP000002197"/>
    </source>
</evidence>
<sequence length="201" mass="23514">MPMKSSNYLKKIYGNPTDEKYTPGYGVLPIIKYIPEGKIVWCPFDTKHSEFVQKFKDAGFHVVYSHIYNGQDFFNYEPSQWDILVSNPPFSRKVEVFERCLKLGKPFALLMSNYWLNNVTPCRLFQNTDLELLMFDKRIQFGKGKNVPFNSSYFCHKILPKQIIFEQIDVTDKSPSCMQDDIPDKANINPQENKAIMNFQL</sequence>
<gene>
    <name evidence="1" type="ordered locus">BF2810</name>
</gene>
<dbReference type="InterPro" id="IPR002052">
    <property type="entry name" value="DNA_methylase_N6_adenine_CS"/>
</dbReference>
<dbReference type="PATRIC" id="fig|295405.11.peg.2723"/>
<dbReference type="GO" id="GO:0032259">
    <property type="term" value="P:methylation"/>
    <property type="evidence" value="ECO:0007669"/>
    <property type="project" value="InterPro"/>
</dbReference>
<name>Q64SH0_BACFR</name>
<organism evidence="1 2">
    <name type="scientific">Bacteroides fragilis (strain YCH46)</name>
    <dbReference type="NCBI Taxonomy" id="295405"/>
    <lineage>
        <taxon>Bacteria</taxon>
        <taxon>Pseudomonadati</taxon>
        <taxon>Bacteroidota</taxon>
        <taxon>Bacteroidia</taxon>
        <taxon>Bacteroidales</taxon>
        <taxon>Bacteroidaceae</taxon>
        <taxon>Bacteroides</taxon>
    </lineage>
</organism>
<dbReference type="OrthoDB" id="9774673at2"/>
<dbReference type="EMBL" id="AP006841">
    <property type="protein sequence ID" value="BAD49560.1"/>
    <property type="molecule type" value="Genomic_DNA"/>
</dbReference>
<dbReference type="STRING" id="295405.BF2810"/>